<dbReference type="Gene3D" id="1.20.1090.10">
    <property type="entry name" value="Dehydroquinate synthase-like - alpha domain"/>
    <property type="match status" value="1"/>
</dbReference>
<comment type="caution">
    <text evidence="4">The sequence shown here is derived from an EMBL/GenBank/DDBJ whole genome shotgun (WGS) entry which is preliminary data.</text>
</comment>
<dbReference type="InterPro" id="IPR044731">
    <property type="entry name" value="BDH-like"/>
</dbReference>
<dbReference type="RefSeq" id="WP_320885009.1">
    <property type="nucleotide sequence ID" value="NZ_BAABZA010000001.1"/>
</dbReference>
<dbReference type="SUPFAM" id="SSF56796">
    <property type="entry name" value="Dehydroquinate synthase-like"/>
    <property type="match status" value="1"/>
</dbReference>
<dbReference type="GO" id="GO:0008106">
    <property type="term" value="F:alcohol dehydrogenase (NADP+) activity"/>
    <property type="evidence" value="ECO:0007669"/>
    <property type="project" value="TreeGrafter"/>
</dbReference>
<organism evidence="4 5">
    <name type="scientific">Dielma fastidiosa</name>
    <dbReference type="NCBI Taxonomy" id="1034346"/>
    <lineage>
        <taxon>Bacteria</taxon>
        <taxon>Bacillati</taxon>
        <taxon>Bacillota</taxon>
        <taxon>Erysipelotrichia</taxon>
        <taxon>Erysipelotrichales</taxon>
        <taxon>Erysipelotrichaceae</taxon>
        <taxon>Dielma</taxon>
    </lineage>
</organism>
<dbReference type="PROSITE" id="PS00060">
    <property type="entry name" value="ADH_IRON_2"/>
    <property type="match status" value="1"/>
</dbReference>
<dbReference type="EMBL" id="JALDAW010000023">
    <property type="protein sequence ID" value="MDY5169742.1"/>
    <property type="molecule type" value="Genomic_DNA"/>
</dbReference>
<dbReference type="InterPro" id="IPR056798">
    <property type="entry name" value="ADH_Fe_C"/>
</dbReference>
<dbReference type="Pfam" id="PF25137">
    <property type="entry name" value="ADH_Fe_C"/>
    <property type="match status" value="1"/>
</dbReference>
<protein>
    <submittedName>
        <fullName evidence="4">Iron-containing alcohol dehydrogenase</fullName>
    </submittedName>
</protein>
<keyword evidence="1" id="KW-0560">Oxidoreductase</keyword>
<dbReference type="Gene3D" id="3.40.50.1970">
    <property type="match status" value="1"/>
</dbReference>
<dbReference type="Proteomes" id="UP001276902">
    <property type="component" value="Unassembled WGS sequence"/>
</dbReference>
<dbReference type="GO" id="GO:1990362">
    <property type="term" value="F:butanol dehydrogenase (NAD+) activity"/>
    <property type="evidence" value="ECO:0007669"/>
    <property type="project" value="InterPro"/>
</dbReference>
<dbReference type="Pfam" id="PF00465">
    <property type="entry name" value="Fe-ADH"/>
    <property type="match status" value="1"/>
</dbReference>
<dbReference type="CDD" id="cd08187">
    <property type="entry name" value="BDH"/>
    <property type="match status" value="1"/>
</dbReference>
<dbReference type="PANTHER" id="PTHR43633:SF1">
    <property type="entry name" value="ALCOHOL DEHYDROGENASE YQHD"/>
    <property type="match status" value="1"/>
</dbReference>
<dbReference type="FunFam" id="3.40.50.1970:FF:000003">
    <property type="entry name" value="Alcohol dehydrogenase, iron-containing"/>
    <property type="match status" value="1"/>
</dbReference>
<reference evidence="4" key="1">
    <citation type="submission" date="2022-03" db="EMBL/GenBank/DDBJ databases">
        <title>First case of bacteraemia caused by Dielma fastidiosa in a patient hospitalised with diverticulitis.</title>
        <authorList>
            <person name="Forman-Ankjaer B."/>
            <person name="Hvid-Jensen F."/>
            <person name="Kobel C.M."/>
            <person name="Greve T."/>
        </authorList>
    </citation>
    <scope>NUCLEOTIDE SEQUENCE</scope>
    <source>
        <strain evidence="4">AUH_DF_2021</strain>
    </source>
</reference>
<dbReference type="GO" id="GO:1990002">
    <property type="term" value="F:methylglyoxal reductase (NADPH) (acetol producing) activity"/>
    <property type="evidence" value="ECO:0007669"/>
    <property type="project" value="TreeGrafter"/>
</dbReference>
<evidence type="ECO:0000313" key="4">
    <source>
        <dbReference type="EMBL" id="MDY5169742.1"/>
    </source>
</evidence>
<sequence length="387" mass="43305">MENFSYYNPAKIIFGVDAIQNLEDQLKKYHVTSLLMLYSGDYVKKLGIRKYVTDLSQKLNITFYENGNVTPNPKIELVRELITLSKSKQINFILAVGGGSVIDTAKAVAIGQPYENDVWDFFTNVIEPSSALPVGVISTIPASGSESSNASIISNGLLKRGIEFDCLIPQFAILDPSYTITLPKYQTSCGCADILSHLLERYLSNTQFTDTTDYLIEGAIQALMINACRLVDNPSNLNARSEIQCLGFIAHNNLLDIGRISDWGAHRIEHELSAQYGITHGEGMSVTMLGILKYYHKHNSHKLIQLYNRLFADQNDITDDEKCIHVISQFEHFFQKLGLRTNLTQFNISNEAFDIMAQRATDNDTHTVGHYIPLNAAKIVDVLNLCL</sequence>
<proteinExistence type="predicted"/>
<dbReference type="GO" id="GO:0046872">
    <property type="term" value="F:metal ion binding"/>
    <property type="evidence" value="ECO:0007669"/>
    <property type="project" value="InterPro"/>
</dbReference>
<name>A0AB35USN8_9FIRM</name>
<dbReference type="AlphaFoldDB" id="A0AB35USN8"/>
<feature type="domain" description="Fe-containing alcohol dehydrogenase-like C-terminal" evidence="3">
    <location>
        <begin position="192"/>
        <end position="384"/>
    </location>
</feature>
<dbReference type="PANTHER" id="PTHR43633">
    <property type="entry name" value="ALCOHOL DEHYDROGENASE YQHD"/>
    <property type="match status" value="1"/>
</dbReference>
<evidence type="ECO:0000259" key="3">
    <source>
        <dbReference type="Pfam" id="PF25137"/>
    </source>
</evidence>
<evidence type="ECO:0000256" key="1">
    <source>
        <dbReference type="ARBA" id="ARBA00023002"/>
    </source>
</evidence>
<feature type="domain" description="Alcohol dehydrogenase iron-type/glycerol dehydrogenase GldA" evidence="2">
    <location>
        <begin position="9"/>
        <end position="176"/>
    </location>
</feature>
<dbReference type="InterPro" id="IPR001670">
    <property type="entry name" value="ADH_Fe/GldA"/>
</dbReference>
<accession>A0AB35USN8</accession>
<evidence type="ECO:0000259" key="2">
    <source>
        <dbReference type="Pfam" id="PF00465"/>
    </source>
</evidence>
<dbReference type="InterPro" id="IPR018211">
    <property type="entry name" value="ADH_Fe_CS"/>
</dbReference>
<dbReference type="GO" id="GO:0005829">
    <property type="term" value="C:cytosol"/>
    <property type="evidence" value="ECO:0007669"/>
    <property type="project" value="TreeGrafter"/>
</dbReference>
<evidence type="ECO:0000313" key="5">
    <source>
        <dbReference type="Proteomes" id="UP001276902"/>
    </source>
</evidence>
<gene>
    <name evidence="4" type="ORF">MQE39_16620</name>
</gene>